<organism evidence="1 2">
    <name type="scientific">Azospirillum picis</name>
    <dbReference type="NCBI Taxonomy" id="488438"/>
    <lineage>
        <taxon>Bacteria</taxon>
        <taxon>Pseudomonadati</taxon>
        <taxon>Pseudomonadota</taxon>
        <taxon>Alphaproteobacteria</taxon>
        <taxon>Rhodospirillales</taxon>
        <taxon>Azospirillaceae</taxon>
        <taxon>Azospirillum</taxon>
    </lineage>
</organism>
<dbReference type="EMBL" id="JAUSVU010000005">
    <property type="protein sequence ID" value="MDQ0533086.1"/>
    <property type="molecule type" value="Genomic_DNA"/>
</dbReference>
<dbReference type="RefSeq" id="WP_209981050.1">
    <property type="nucleotide sequence ID" value="NZ_JAGINO010000005.1"/>
</dbReference>
<accession>A0ABU0MIN4</accession>
<reference evidence="1 2" key="1">
    <citation type="submission" date="2023-07" db="EMBL/GenBank/DDBJ databases">
        <title>Genomic Encyclopedia of Type Strains, Phase IV (KMG-IV): sequencing the most valuable type-strain genomes for metagenomic binning, comparative biology and taxonomic classification.</title>
        <authorList>
            <person name="Goeker M."/>
        </authorList>
    </citation>
    <scope>NUCLEOTIDE SEQUENCE [LARGE SCALE GENOMIC DNA]</scope>
    <source>
        <strain evidence="1 2">DSM 19922</strain>
    </source>
</reference>
<sequence length="221" mass="23771">MMTAHARLMAMSRLDSTEDARDLSGILLHRCSAGSACYSEGLGLTPQALGRLLGTCFPAAGAGWTPGTCFAAHMRRLDGGACPRCRNHPAALLPAPIPPPPRLPRDEEAFRDLLLRSRDGTSPLAPALASLIARAAVESDHLWCSLGLAERPHLAGLLARHFPALAAANTGGLRWKRFFYERLWAEGRPASWETICDACAHYGECYGDGHAPPSRAATRRP</sequence>
<proteinExistence type="predicted"/>
<dbReference type="Proteomes" id="UP001244552">
    <property type="component" value="Unassembled WGS sequence"/>
</dbReference>
<evidence type="ECO:0000313" key="1">
    <source>
        <dbReference type="EMBL" id="MDQ0533086.1"/>
    </source>
</evidence>
<comment type="caution">
    <text evidence="1">The sequence shown here is derived from an EMBL/GenBank/DDBJ whole genome shotgun (WGS) entry which is preliminary data.</text>
</comment>
<protein>
    <submittedName>
        <fullName evidence="1">Nitrogen fixation protein NifQ</fullName>
    </submittedName>
</protein>
<dbReference type="Pfam" id="PF04891">
    <property type="entry name" value="NifQ"/>
    <property type="match status" value="1"/>
</dbReference>
<name>A0ABU0MIN4_9PROT</name>
<evidence type="ECO:0000313" key="2">
    <source>
        <dbReference type="Proteomes" id="UP001244552"/>
    </source>
</evidence>
<keyword evidence="2" id="KW-1185">Reference proteome</keyword>
<gene>
    <name evidence="1" type="ORF">QO018_001935</name>
</gene>
<dbReference type="InterPro" id="IPR006975">
    <property type="entry name" value="NifQ"/>
</dbReference>